<evidence type="ECO:0000313" key="4">
    <source>
        <dbReference type="Proteomes" id="UP000598467"/>
    </source>
</evidence>
<feature type="region of interest" description="Disordered" evidence="1">
    <location>
        <begin position="150"/>
        <end position="218"/>
    </location>
</feature>
<protein>
    <recommendedName>
        <fullName evidence="2">Flagellar hook-length control protein-like C-terminal domain-containing protein</fullName>
    </recommendedName>
</protein>
<comment type="caution">
    <text evidence="3">The sequence shown here is derived from an EMBL/GenBank/DDBJ whole genome shotgun (WGS) entry which is preliminary data.</text>
</comment>
<dbReference type="Proteomes" id="UP000598467">
    <property type="component" value="Unassembled WGS sequence"/>
</dbReference>
<feature type="region of interest" description="Disordered" evidence="1">
    <location>
        <begin position="654"/>
        <end position="686"/>
    </location>
</feature>
<feature type="region of interest" description="Disordered" evidence="1">
    <location>
        <begin position="68"/>
        <end position="101"/>
    </location>
</feature>
<dbReference type="EMBL" id="JABFCZ010000006">
    <property type="protein sequence ID" value="MBD1545994.1"/>
    <property type="molecule type" value="Genomic_DNA"/>
</dbReference>
<feature type="region of interest" description="Disordered" evidence="1">
    <location>
        <begin position="244"/>
        <end position="273"/>
    </location>
</feature>
<dbReference type="InterPro" id="IPR021136">
    <property type="entry name" value="Flagellar_hook_control-like_C"/>
</dbReference>
<feature type="compositionally biased region" description="Polar residues" evidence="1">
    <location>
        <begin position="314"/>
        <end position="331"/>
    </location>
</feature>
<feature type="compositionally biased region" description="Low complexity" evidence="1">
    <location>
        <begin position="412"/>
        <end position="473"/>
    </location>
</feature>
<feature type="domain" description="Flagellar hook-length control protein-like C-terminal" evidence="2">
    <location>
        <begin position="756"/>
        <end position="826"/>
    </location>
</feature>
<reference evidence="3" key="1">
    <citation type="submission" date="2020-05" db="EMBL/GenBank/DDBJ databases">
        <title>Identification of trans-AT polyketide cluster in two marine bacteria, producers of a novel glutaramide-containing polyketide sesbanimide D and analogs.</title>
        <authorList>
            <person name="Kacar D."/>
            <person name="Rodriguez P."/>
            <person name="Canedo L."/>
            <person name="Gonzalez E."/>
            <person name="Galan B."/>
            <person name="De La Calle F."/>
            <person name="Garcia J.L."/>
        </authorList>
    </citation>
    <scope>NUCLEOTIDE SEQUENCE</scope>
    <source>
        <strain evidence="3">PHM038</strain>
    </source>
</reference>
<sequence>MVSAITALQASLSSGTSSNSVRLEPGTEARAKVEASLPGNVLRLSVGKSTIEVRANAALPAGTELTLKVSGDPGKPQIQLVPDGKGGSQAAAGQGPSTDPATAQKLVQVAAKPSLPSTPPTSTTPPTSSAPSATSALADAVTAAATGKAQTVQAQTSQPQAQAPQTQAPQTQASQTQAPQTQAGQTQAQGSTQTTAPQAGTGQAGGAPASSVSTAQTASGTAAQTVRQTVSQTISQTVSQTGTQAGTQTAQSPQQAQAASQAPAQILSPASAQTAGAPAGQAANAAALPSAGSGAQTAVQVSVPGGSPPGPPLSAQTPTLPGNLQLQTLSEPQARPAAQPQVPATGLGQAATSQAAGQVSQQQASQPALQPASPSGQAPATAPSGVQGATANVSSGAAQAVPPQAPAGGQGPLAQGSVQPGTANPAAANTAAASATPANPAPAGTPQTSGPPAGGPAPAVASAPPTPVSAPGASAHFVTTLSENTGSAHATLPGNAYAGSGRPAAAQGAQPGQHQGRPVTPELKQASEAVLPKLAEQQASLSGLYAQISAVAEGQTAANVPQPVKQVMEQILGLRLQPEAAGFSGKSVEAAVKNSGLFREAALGGGAGQAGAQGAGQGAVQGAQLGGDLKSLLINLRSLLQGLGAQAVPARPFTQPAAPSLRRSPQGDKPSGISSSVSDGDEKSVLNRLMRDTDSALSRIRMSQMVSRGLGGDEHAHHGRAMDMTVDLPIAVNGQTAIVQMQVGRDPEEAQGEDGEGPGWRLRFALDLTETGPMEAAVSLRGGSTYVSLWVDRGETLERLRADQDALEASFAHAGIDLKELRFLRGLPQRTEARFGAVVDRQS</sequence>
<evidence type="ECO:0000259" key="2">
    <source>
        <dbReference type="Pfam" id="PF02120"/>
    </source>
</evidence>
<gene>
    <name evidence="3" type="ORF">HK439_06950</name>
</gene>
<dbReference type="RefSeq" id="WP_190290661.1">
    <property type="nucleotide sequence ID" value="NZ_JABFCZ010000006.1"/>
</dbReference>
<feature type="region of interest" description="Disordered" evidence="1">
    <location>
        <begin position="113"/>
        <end position="138"/>
    </location>
</feature>
<proteinExistence type="predicted"/>
<feature type="compositionally biased region" description="Low complexity" evidence="1">
    <location>
        <begin position="498"/>
        <end position="518"/>
    </location>
</feature>
<feature type="compositionally biased region" description="Low complexity" evidence="1">
    <location>
        <begin position="332"/>
        <end position="385"/>
    </location>
</feature>
<evidence type="ECO:0000313" key="3">
    <source>
        <dbReference type="EMBL" id="MBD1545994.1"/>
    </source>
</evidence>
<evidence type="ECO:0000256" key="1">
    <source>
        <dbReference type="SAM" id="MobiDB-lite"/>
    </source>
</evidence>
<feature type="region of interest" description="Disordered" evidence="1">
    <location>
        <begin position="485"/>
        <end position="519"/>
    </location>
</feature>
<organism evidence="3 4">
    <name type="scientific">Roseibium aggregatum</name>
    <dbReference type="NCBI Taxonomy" id="187304"/>
    <lineage>
        <taxon>Bacteria</taxon>
        <taxon>Pseudomonadati</taxon>
        <taxon>Pseudomonadota</taxon>
        <taxon>Alphaproteobacteria</taxon>
        <taxon>Hyphomicrobiales</taxon>
        <taxon>Stappiaceae</taxon>
        <taxon>Roseibium</taxon>
    </lineage>
</organism>
<dbReference type="Pfam" id="PF02120">
    <property type="entry name" value="Flg_hook"/>
    <property type="match status" value="1"/>
</dbReference>
<feature type="compositionally biased region" description="Low complexity" evidence="1">
    <location>
        <begin position="124"/>
        <end position="138"/>
    </location>
</feature>
<feature type="region of interest" description="Disordered" evidence="1">
    <location>
        <begin position="297"/>
        <end position="473"/>
    </location>
</feature>
<accession>A0A926S948</accession>
<dbReference type="AlphaFoldDB" id="A0A926S948"/>
<name>A0A926S948_9HYPH</name>